<dbReference type="GO" id="GO:0005524">
    <property type="term" value="F:ATP binding"/>
    <property type="evidence" value="ECO:0007669"/>
    <property type="project" value="InterPro"/>
</dbReference>
<dbReference type="PRINTS" id="PR00906">
    <property type="entry name" value="SECA"/>
</dbReference>
<dbReference type="InterPro" id="IPR011115">
    <property type="entry name" value="SecA_DEAD"/>
</dbReference>
<dbReference type="AlphaFoldDB" id="X0VZS6"/>
<dbReference type="InterPro" id="IPR027417">
    <property type="entry name" value="P-loop_NTPase"/>
</dbReference>
<name>X0VZS6_9ZZZZ</name>
<dbReference type="GO" id="GO:0043952">
    <property type="term" value="P:protein transport by the Sec complex"/>
    <property type="evidence" value="ECO:0007669"/>
    <property type="project" value="TreeGrafter"/>
</dbReference>
<dbReference type="SMART" id="SM00957">
    <property type="entry name" value="SecA_DEAD"/>
    <property type="match status" value="1"/>
</dbReference>
<evidence type="ECO:0000259" key="4">
    <source>
        <dbReference type="PROSITE" id="PS51196"/>
    </source>
</evidence>
<dbReference type="InterPro" id="IPR000185">
    <property type="entry name" value="SecA"/>
</dbReference>
<gene>
    <name evidence="5" type="ORF">S01H1_59932</name>
</gene>
<comment type="caution">
    <text evidence="5">The sequence shown here is derived from an EMBL/GenBank/DDBJ whole genome shotgun (WGS) entry which is preliminary data.</text>
</comment>
<accession>X0VZS6</accession>
<keyword evidence="2" id="KW-0811">Translocation</keyword>
<dbReference type="InterPro" id="IPR014018">
    <property type="entry name" value="SecA_motor_DEAD"/>
</dbReference>
<dbReference type="PROSITE" id="PS51192">
    <property type="entry name" value="HELICASE_ATP_BIND_1"/>
    <property type="match status" value="1"/>
</dbReference>
<reference evidence="5" key="1">
    <citation type="journal article" date="2014" name="Front. Microbiol.">
        <title>High frequency of phylogenetically diverse reductive dehalogenase-homologous genes in deep subseafloor sedimentary metagenomes.</title>
        <authorList>
            <person name="Kawai M."/>
            <person name="Futagami T."/>
            <person name="Toyoda A."/>
            <person name="Takaki Y."/>
            <person name="Nishi S."/>
            <person name="Hori S."/>
            <person name="Arai W."/>
            <person name="Tsubouchi T."/>
            <person name="Morono Y."/>
            <person name="Uchiyama I."/>
            <person name="Ito T."/>
            <person name="Fujiyama A."/>
            <person name="Inagaki F."/>
            <person name="Takami H."/>
        </authorList>
    </citation>
    <scope>NUCLEOTIDE SEQUENCE</scope>
    <source>
        <strain evidence="5">Expedition CK06-06</strain>
    </source>
</reference>
<keyword evidence="1" id="KW-0653">Protein transport</keyword>
<dbReference type="GO" id="GO:0006605">
    <property type="term" value="P:protein targeting"/>
    <property type="evidence" value="ECO:0007669"/>
    <property type="project" value="InterPro"/>
</dbReference>
<dbReference type="Gene3D" id="3.40.50.300">
    <property type="entry name" value="P-loop containing nucleotide triphosphate hydrolases"/>
    <property type="match status" value="1"/>
</dbReference>
<dbReference type="EMBL" id="BARS01039231">
    <property type="protein sequence ID" value="GAG16602.1"/>
    <property type="molecule type" value="Genomic_DNA"/>
</dbReference>
<feature type="domain" description="SecA family profile" evidence="4">
    <location>
        <begin position="27"/>
        <end position="255"/>
    </location>
</feature>
<dbReference type="PANTHER" id="PTHR30612">
    <property type="entry name" value="SECA INNER MEMBRANE COMPONENT OF SEC PROTEIN SECRETION SYSTEM"/>
    <property type="match status" value="1"/>
</dbReference>
<dbReference type="GO" id="GO:0031522">
    <property type="term" value="C:cell envelope Sec protein transport complex"/>
    <property type="evidence" value="ECO:0007669"/>
    <property type="project" value="TreeGrafter"/>
</dbReference>
<feature type="non-terminal residue" evidence="5">
    <location>
        <position position="255"/>
    </location>
</feature>
<dbReference type="PANTHER" id="PTHR30612:SF0">
    <property type="entry name" value="CHLOROPLAST PROTEIN-TRANSPORTING ATPASE"/>
    <property type="match status" value="1"/>
</dbReference>
<protein>
    <submittedName>
        <fullName evidence="5">Uncharacterized protein</fullName>
    </submittedName>
</protein>
<evidence type="ECO:0000313" key="5">
    <source>
        <dbReference type="EMBL" id="GAG16602.1"/>
    </source>
</evidence>
<evidence type="ECO:0000256" key="2">
    <source>
        <dbReference type="ARBA" id="ARBA00023010"/>
    </source>
</evidence>
<dbReference type="GO" id="GO:0005829">
    <property type="term" value="C:cytosol"/>
    <property type="evidence" value="ECO:0007669"/>
    <property type="project" value="TreeGrafter"/>
</dbReference>
<dbReference type="GO" id="GO:0006886">
    <property type="term" value="P:intracellular protein transport"/>
    <property type="evidence" value="ECO:0007669"/>
    <property type="project" value="InterPro"/>
</dbReference>
<dbReference type="GO" id="GO:0005886">
    <property type="term" value="C:plasma membrane"/>
    <property type="evidence" value="ECO:0007669"/>
    <property type="project" value="TreeGrafter"/>
</dbReference>
<dbReference type="SUPFAM" id="SSF52540">
    <property type="entry name" value="P-loop containing nucleoside triphosphate hydrolases"/>
    <property type="match status" value="1"/>
</dbReference>
<keyword evidence="1" id="KW-0813">Transport</keyword>
<organism evidence="5">
    <name type="scientific">marine sediment metagenome</name>
    <dbReference type="NCBI Taxonomy" id="412755"/>
    <lineage>
        <taxon>unclassified sequences</taxon>
        <taxon>metagenomes</taxon>
        <taxon>ecological metagenomes</taxon>
    </lineage>
</organism>
<feature type="domain" description="Helicase ATP-binding" evidence="3">
    <location>
        <begin position="113"/>
        <end position="255"/>
    </location>
</feature>
<proteinExistence type="predicted"/>
<dbReference type="CDD" id="cd17928">
    <property type="entry name" value="DEXDc_SecA"/>
    <property type="match status" value="1"/>
</dbReference>
<dbReference type="PROSITE" id="PS51196">
    <property type="entry name" value="SECA_MOTOR_DEAD"/>
    <property type="match status" value="1"/>
</dbReference>
<evidence type="ECO:0000256" key="1">
    <source>
        <dbReference type="ARBA" id="ARBA00022927"/>
    </source>
</evidence>
<dbReference type="GO" id="GO:0017038">
    <property type="term" value="P:protein import"/>
    <property type="evidence" value="ECO:0007669"/>
    <property type="project" value="InterPro"/>
</dbReference>
<dbReference type="Pfam" id="PF07517">
    <property type="entry name" value="SecA_DEAD"/>
    <property type="match status" value="1"/>
</dbReference>
<evidence type="ECO:0000259" key="3">
    <source>
        <dbReference type="PROSITE" id="PS51192"/>
    </source>
</evidence>
<sequence>VRIPSTTWRTLAQRTPDKPLPRGVDAAWDAAVGIAKAFVPRRMRFLRRAGRVLALEKEYRDLGSGRLRDAAAEMRDRYRRGGDTDEILEHAFALVREVARRETGMSIFRVQVAGALALEAGCIAEMATGEGKTLAATLPATIEGWRGKGCHIVTHNDYLATRDADWMGSIYRFCDLRVAAIEQGMQSPDRREAYQADITYCTNKEVTADFLRDRLSLGRLQGLPSVLMAKIAEGAGSGTDRLVQRGLHFAIVDEA</sequence>
<feature type="non-terminal residue" evidence="5">
    <location>
        <position position="1"/>
    </location>
</feature>
<dbReference type="InterPro" id="IPR014001">
    <property type="entry name" value="Helicase_ATP-bd"/>
</dbReference>